<proteinExistence type="predicted"/>
<reference evidence="1" key="1">
    <citation type="submission" date="2021-05" db="EMBL/GenBank/DDBJ databases">
        <title>Draft genomes of bacteria isolated from model marine particles.</title>
        <authorList>
            <person name="Datta M.S."/>
            <person name="Schwartzman J.A."/>
            <person name="Enke T.N."/>
            <person name="Saavedra J."/>
            <person name="Cermak N."/>
            <person name="Cordero O.X."/>
        </authorList>
    </citation>
    <scope>NUCLEOTIDE SEQUENCE</scope>
    <source>
        <strain evidence="1">I2M19</strain>
    </source>
</reference>
<protein>
    <submittedName>
        <fullName evidence="1">O-antigen ligase family protein</fullName>
    </submittedName>
</protein>
<organism evidence="1 2">
    <name type="scientific">Pseudotamlana agarivorans</name>
    <dbReference type="NCBI Taxonomy" id="481183"/>
    <lineage>
        <taxon>Bacteria</taxon>
        <taxon>Pseudomonadati</taxon>
        <taxon>Bacteroidota</taxon>
        <taxon>Flavobacteriia</taxon>
        <taxon>Flavobacteriales</taxon>
        <taxon>Flavobacteriaceae</taxon>
        <taxon>Pseudotamlana</taxon>
    </lineage>
</organism>
<sequence length="412" mass="47860">MKFKESSMMFFVCFLFGLFPILPFNLKPMTVVIPLLIGVWVFIKHKKACIKKAFVYNSIVFILYLLSILYSDDVDYAIQRTITVSSMILLPLFYIFISSLKVDLGVVEKIERLLFYVFYCSTIILSIVIYLYIYKLGYFENSVSYGYSISYIEHHLWVFNDHPIYLSIYIGLSLIFSLSLIKSNTSKKLNVLIILGNLILLSVLVFLFRKGVLLATIVSFFFFLFKNFKSGKRLFVTTIGVLMLVFVCFILFSNSSRRIIEVINSTTYTKVLNDEPRSSTSIRLGVYQCATKNLTKAGLFGFGVGDTKNVLMHCYENTSEVLVQGKYNTHNQYLNFWLSFGFIGLIVFIWFLFQLFRLSLLSKDFIFMSVLIFYCIIMLVENLLDRQNGLVLFAILINFFTYKSISRQNKYE</sequence>
<evidence type="ECO:0000313" key="1">
    <source>
        <dbReference type="EMBL" id="MBU2949620.1"/>
    </source>
</evidence>
<comment type="caution">
    <text evidence="1">The sequence shown here is derived from an EMBL/GenBank/DDBJ whole genome shotgun (WGS) entry which is preliminary data.</text>
</comment>
<gene>
    <name evidence="1" type="ORF">KO493_02785</name>
</gene>
<keyword evidence="2" id="KW-1185">Reference proteome</keyword>
<accession>A0ACC5U5Q1</accession>
<dbReference type="EMBL" id="JAHKPD010000008">
    <property type="protein sequence ID" value="MBU2949620.1"/>
    <property type="molecule type" value="Genomic_DNA"/>
</dbReference>
<keyword evidence="1" id="KW-0436">Ligase</keyword>
<dbReference type="Proteomes" id="UP001647509">
    <property type="component" value="Unassembled WGS sequence"/>
</dbReference>
<name>A0ACC5U5Q1_9FLAO</name>
<evidence type="ECO:0000313" key="2">
    <source>
        <dbReference type="Proteomes" id="UP001647509"/>
    </source>
</evidence>